<organism evidence="10 11">
    <name type="scientific">Actinokineospora guangxiensis</name>
    <dbReference type="NCBI Taxonomy" id="1490288"/>
    <lineage>
        <taxon>Bacteria</taxon>
        <taxon>Bacillati</taxon>
        <taxon>Actinomycetota</taxon>
        <taxon>Actinomycetes</taxon>
        <taxon>Pseudonocardiales</taxon>
        <taxon>Pseudonocardiaceae</taxon>
        <taxon>Actinokineospora</taxon>
    </lineage>
</organism>
<dbReference type="InterPro" id="IPR003439">
    <property type="entry name" value="ABC_transporter-like_ATP-bd"/>
</dbReference>
<dbReference type="RefSeq" id="WP_378247201.1">
    <property type="nucleotide sequence ID" value="NZ_JBHSKF010000004.1"/>
</dbReference>
<dbReference type="PANTHER" id="PTHR43394">
    <property type="entry name" value="ATP-DEPENDENT PERMEASE MDL1, MITOCHONDRIAL"/>
    <property type="match status" value="1"/>
</dbReference>
<dbReference type="InterPro" id="IPR011527">
    <property type="entry name" value="ABC1_TM_dom"/>
</dbReference>
<dbReference type="InterPro" id="IPR036640">
    <property type="entry name" value="ABC1_TM_sf"/>
</dbReference>
<dbReference type="InterPro" id="IPR003593">
    <property type="entry name" value="AAA+_ATPase"/>
</dbReference>
<evidence type="ECO:0000259" key="9">
    <source>
        <dbReference type="PROSITE" id="PS50929"/>
    </source>
</evidence>
<evidence type="ECO:0000256" key="3">
    <source>
        <dbReference type="ARBA" id="ARBA00022741"/>
    </source>
</evidence>
<keyword evidence="5 7" id="KW-1133">Transmembrane helix</keyword>
<dbReference type="SUPFAM" id="SSF52540">
    <property type="entry name" value="P-loop containing nucleoside triphosphate hydrolases"/>
    <property type="match status" value="1"/>
</dbReference>
<comment type="subcellular location">
    <subcellularLocation>
        <location evidence="1">Cell membrane</location>
        <topology evidence="1">Multi-pass membrane protein</topology>
    </subcellularLocation>
</comment>
<feature type="transmembrane region" description="Helical" evidence="7">
    <location>
        <begin position="26"/>
        <end position="48"/>
    </location>
</feature>
<keyword evidence="2 7" id="KW-0812">Transmembrane</keyword>
<evidence type="ECO:0000256" key="4">
    <source>
        <dbReference type="ARBA" id="ARBA00022840"/>
    </source>
</evidence>
<dbReference type="Gene3D" id="1.20.1560.10">
    <property type="entry name" value="ABC transporter type 1, transmembrane domain"/>
    <property type="match status" value="1"/>
</dbReference>
<keyword evidence="11" id="KW-1185">Reference proteome</keyword>
<accession>A0ABW0EPP6</accession>
<proteinExistence type="predicted"/>
<dbReference type="CDD" id="cd07346">
    <property type="entry name" value="ABC_6TM_exporters"/>
    <property type="match status" value="1"/>
</dbReference>
<gene>
    <name evidence="10" type="ORF">ACFPM7_12410</name>
</gene>
<feature type="transmembrane region" description="Helical" evidence="7">
    <location>
        <begin position="168"/>
        <end position="184"/>
    </location>
</feature>
<feature type="domain" description="ABC transporter" evidence="8">
    <location>
        <begin position="337"/>
        <end position="562"/>
    </location>
</feature>
<comment type="caution">
    <text evidence="10">The sequence shown here is derived from an EMBL/GenBank/DDBJ whole genome shotgun (WGS) entry which is preliminary data.</text>
</comment>
<feature type="domain" description="ABC transmembrane type-1" evidence="9">
    <location>
        <begin position="29"/>
        <end position="309"/>
    </location>
</feature>
<dbReference type="InterPro" id="IPR027417">
    <property type="entry name" value="P-loop_NTPase"/>
</dbReference>
<protein>
    <submittedName>
        <fullName evidence="10">ABC transporter ATP-binding protein</fullName>
    </submittedName>
</protein>
<evidence type="ECO:0000256" key="1">
    <source>
        <dbReference type="ARBA" id="ARBA00004651"/>
    </source>
</evidence>
<dbReference type="Proteomes" id="UP001596157">
    <property type="component" value="Unassembled WGS sequence"/>
</dbReference>
<keyword evidence="6 7" id="KW-0472">Membrane</keyword>
<evidence type="ECO:0000259" key="8">
    <source>
        <dbReference type="PROSITE" id="PS50893"/>
    </source>
</evidence>
<sequence>MTAFPVADEAATRGELLGLVRGERGALTVVLGLMVAATAAGLAGPWLLGRIIDTAGSPGARVDLLAAAVAGFAVAQLLLVRASRLAAHRLGERATARLREQFLDRVLALPSRVVERAGTGDLVTRSTVDVGTVGVALRDAAPDLVLAAAEALLLFTAVFVLVDPLLGVAGLVTLPVVVLGIRWYRKRGRNAYLAHGEATSSVAESMSATAEGARTVGALGLAEARVADSDATIDTVYHARMRTLALRLRVFLSVDLSHRVAHVLVLAAGGVAAFHGRLTVGEVAAAALYAWQLADPLSRIAQWLEQVEGSAAALSRIAGVATPPDPTTDTTPADDRVTLSGVRFAYIPGKDVLHGIDLEVRPGERLAIVGPSGAGKSTVGRLIAGLERPRAGRVLLGGVPVADLDPATRNALVVLVSQEHHIFRGTLRDNLAIAAPDADDHTLTAALTTIGWPTTPDLDTPLAALPPAHAQLIAMTRVALRDPHTVVLDEATSVMDPHSARTAERALSAVLTGRTVIAIAHRLHTADAADRVAVVDRGRIAELGTPAELLAAGGSYAALWRSWHGGD</sequence>
<dbReference type="PROSITE" id="PS50893">
    <property type="entry name" value="ABC_TRANSPORTER_2"/>
    <property type="match status" value="1"/>
</dbReference>
<keyword evidence="3" id="KW-0547">Nucleotide-binding</keyword>
<dbReference type="GO" id="GO:0005524">
    <property type="term" value="F:ATP binding"/>
    <property type="evidence" value="ECO:0007669"/>
    <property type="project" value="UniProtKB-KW"/>
</dbReference>
<reference evidence="11" key="1">
    <citation type="journal article" date="2019" name="Int. J. Syst. Evol. Microbiol.">
        <title>The Global Catalogue of Microorganisms (GCM) 10K type strain sequencing project: providing services to taxonomists for standard genome sequencing and annotation.</title>
        <authorList>
            <consortium name="The Broad Institute Genomics Platform"/>
            <consortium name="The Broad Institute Genome Sequencing Center for Infectious Disease"/>
            <person name="Wu L."/>
            <person name="Ma J."/>
        </authorList>
    </citation>
    <scope>NUCLEOTIDE SEQUENCE [LARGE SCALE GENOMIC DNA]</scope>
    <source>
        <strain evidence="11">CCUG 59778</strain>
    </source>
</reference>
<evidence type="ECO:0000256" key="2">
    <source>
        <dbReference type="ARBA" id="ARBA00022692"/>
    </source>
</evidence>
<keyword evidence="4 10" id="KW-0067">ATP-binding</keyword>
<dbReference type="PROSITE" id="PS50929">
    <property type="entry name" value="ABC_TM1F"/>
    <property type="match status" value="1"/>
</dbReference>
<evidence type="ECO:0000313" key="10">
    <source>
        <dbReference type="EMBL" id="MFC5287856.1"/>
    </source>
</evidence>
<feature type="transmembrane region" description="Helical" evidence="7">
    <location>
        <begin position="60"/>
        <end position="80"/>
    </location>
</feature>
<evidence type="ECO:0000256" key="6">
    <source>
        <dbReference type="ARBA" id="ARBA00023136"/>
    </source>
</evidence>
<dbReference type="EMBL" id="JBHSKF010000004">
    <property type="protein sequence ID" value="MFC5287856.1"/>
    <property type="molecule type" value="Genomic_DNA"/>
</dbReference>
<dbReference type="SMART" id="SM00382">
    <property type="entry name" value="AAA"/>
    <property type="match status" value="1"/>
</dbReference>
<dbReference type="Gene3D" id="3.40.50.300">
    <property type="entry name" value="P-loop containing nucleotide triphosphate hydrolases"/>
    <property type="match status" value="1"/>
</dbReference>
<dbReference type="PANTHER" id="PTHR43394:SF1">
    <property type="entry name" value="ATP-BINDING CASSETTE SUB-FAMILY B MEMBER 10, MITOCHONDRIAL"/>
    <property type="match status" value="1"/>
</dbReference>
<dbReference type="Pfam" id="PF00005">
    <property type="entry name" value="ABC_tran"/>
    <property type="match status" value="1"/>
</dbReference>
<dbReference type="SUPFAM" id="SSF90123">
    <property type="entry name" value="ABC transporter transmembrane region"/>
    <property type="match status" value="1"/>
</dbReference>
<dbReference type="InterPro" id="IPR039421">
    <property type="entry name" value="Type_1_exporter"/>
</dbReference>
<name>A0ABW0EPP6_9PSEU</name>
<dbReference type="Pfam" id="PF00664">
    <property type="entry name" value="ABC_membrane"/>
    <property type="match status" value="1"/>
</dbReference>
<evidence type="ECO:0000256" key="5">
    <source>
        <dbReference type="ARBA" id="ARBA00022989"/>
    </source>
</evidence>
<evidence type="ECO:0000256" key="7">
    <source>
        <dbReference type="SAM" id="Phobius"/>
    </source>
</evidence>
<evidence type="ECO:0000313" key="11">
    <source>
        <dbReference type="Proteomes" id="UP001596157"/>
    </source>
</evidence>